<dbReference type="InterPro" id="IPR050546">
    <property type="entry name" value="Glycosyl_Hydrlase_16"/>
</dbReference>
<evidence type="ECO:0000256" key="2">
    <source>
        <dbReference type="SAM" id="SignalP"/>
    </source>
</evidence>
<proteinExistence type="inferred from homology"/>
<evidence type="ECO:0000259" key="3">
    <source>
        <dbReference type="PROSITE" id="PS51762"/>
    </source>
</evidence>
<dbReference type="EMBL" id="LC041131">
    <property type="protein sequence ID" value="BAR72490.1"/>
    <property type="molecule type" value="Genomic_DNA"/>
</dbReference>
<sequence>MNIEKTHIARLLAAISLASLAGCGGDSATTSNFENIDASEPVSDWQLVWSDEFEDSAIDTNKWNFELNCDGGGNNEKQCYTDNEENAFIQDGVLNIVALPATEGAEKPYTSARLNTRYNADFTYGRFEVRAKLPSGQGSWPAFWMLPTDEEYGTWPRSGEIDVLESVNLKTADEDGGVESSIHGTLHYGRAWPDNSYTGQEYKFPEDSNPADDFHTYAVEWQEGEIRWYVDGYLYATQRQSEVLYNSKGEAAGLKHRGWFAEYFEQGSGELETHWDSAPYDKDFHLLLNLAVGGDWPENVNELGVDASAFENGQTFAIDYVRVYQCASNPDTGKGCETIRPGYDSLDDALLEGEAPIPSPPSTGIATPLTIFGDSFNPNWPAWDCCGGSTPAIVSDEEQGDAVEFTIGSEPTVVGFISRDAFITDENGAATSFDASPMLEEGYVRFKMKVTSAPSVPDTPWFVKLESTEASTDADMPLTSSVEGQAPVVGEWQTYTFLLSDLADLDLDISAIDVLMVFPEWGTGEGATFLIDDVEITQDNLGASPELTIFEDEQNLAWPMWDCCGGSTPIEVVDDEAHGVTAEFSIGAEPTVMGFNSRTEVGGAGESFDASSILDEGVIQFDLKVTSTPSDPSTAWLFKVEANGATSFAELELTQSVEGVAPVTGEWQTYTFKLSDLAGAGLDVSAIDVLMIFPAWGAGEGAVYRVDNVKIYNPNAAPVASGELNVFTDTVAAQWSIWDCCGGSTPTTETDDDQHGAVAQFSIGATPTVMGFLADEDVSFDASALLENGVVQFDLKVITAPSNVDAQWLFKIESIGASSAVELALTQSNEGQTPVTGEWQTYTFPIQELFDAGLDISAINVLMVFPTWDMGNGALYRIDNVIIANP</sequence>
<dbReference type="PROSITE" id="PS51257">
    <property type="entry name" value="PROKAR_LIPOPROTEIN"/>
    <property type="match status" value="1"/>
</dbReference>
<reference evidence="4" key="1">
    <citation type="submission" date="2015-03" db="EMBL/GenBank/DDBJ databases">
        <title>Enzymatic properties and gene structure of laminaranase from the cold-adapted bacterium Pseudoalteromonas haloplanktis LA.</title>
        <authorList>
            <person name="Mitsuya D."/>
            <person name="Sugiyama T."/>
            <person name="Zhang S."/>
            <person name="Takeuchi Y."/>
            <person name="Okai M."/>
            <person name="Urano N."/>
            <person name="Ishida M."/>
        </authorList>
    </citation>
    <scope>NUCLEOTIDE SEQUENCE</scope>
    <source>
        <strain evidence="4">LA</strain>
    </source>
</reference>
<dbReference type="InterPro" id="IPR008979">
    <property type="entry name" value="Galactose-bd-like_sf"/>
</dbReference>
<dbReference type="Pfam" id="PF00722">
    <property type="entry name" value="Glyco_hydro_16"/>
    <property type="match status" value="1"/>
</dbReference>
<organism evidence="4">
    <name type="scientific">Pseudoalteromonas haloplanktis</name>
    <name type="common">Alteromonas haloplanktis</name>
    <dbReference type="NCBI Taxonomy" id="228"/>
    <lineage>
        <taxon>Bacteria</taxon>
        <taxon>Pseudomonadati</taxon>
        <taxon>Pseudomonadota</taxon>
        <taxon>Gammaproteobacteria</taxon>
        <taxon>Alteromonadales</taxon>
        <taxon>Pseudoalteromonadaceae</taxon>
        <taxon>Pseudoalteromonas</taxon>
    </lineage>
</organism>
<comment type="similarity">
    <text evidence="1">Belongs to the glycosyl hydrolase 16 family.</text>
</comment>
<dbReference type="GO" id="GO:0004553">
    <property type="term" value="F:hydrolase activity, hydrolyzing O-glycosyl compounds"/>
    <property type="evidence" value="ECO:0007669"/>
    <property type="project" value="InterPro"/>
</dbReference>
<dbReference type="PANTHER" id="PTHR10963:SF55">
    <property type="entry name" value="GLYCOSIDE HYDROLASE FAMILY 16 PROTEIN"/>
    <property type="match status" value="1"/>
</dbReference>
<dbReference type="PROSITE" id="PS51762">
    <property type="entry name" value="GH16_2"/>
    <property type="match status" value="1"/>
</dbReference>
<dbReference type="SMR" id="A0A0F7R196"/>
<dbReference type="GO" id="GO:0005975">
    <property type="term" value="P:carbohydrate metabolic process"/>
    <property type="evidence" value="ECO:0007669"/>
    <property type="project" value="InterPro"/>
</dbReference>
<dbReference type="PANTHER" id="PTHR10963">
    <property type="entry name" value="GLYCOSYL HYDROLASE-RELATED"/>
    <property type="match status" value="1"/>
</dbReference>
<name>A0A0F7R196_PSEHA</name>
<dbReference type="CDD" id="cd08023">
    <property type="entry name" value="GH16_laminarinase_like"/>
    <property type="match status" value="1"/>
</dbReference>
<keyword evidence="2" id="KW-0732">Signal</keyword>
<gene>
    <name evidence="4" type="primary">lam</name>
</gene>
<feature type="chain" id="PRO_5002521229" evidence="2">
    <location>
        <begin position="22"/>
        <end position="886"/>
    </location>
</feature>
<feature type="signal peptide" evidence="2">
    <location>
        <begin position="1"/>
        <end position="21"/>
    </location>
</feature>
<dbReference type="SUPFAM" id="SSF49785">
    <property type="entry name" value="Galactose-binding domain-like"/>
    <property type="match status" value="3"/>
</dbReference>
<accession>A0A0F7R196</accession>
<feature type="domain" description="GH16" evidence="3">
    <location>
        <begin position="31"/>
        <end position="329"/>
    </location>
</feature>
<evidence type="ECO:0000313" key="4">
    <source>
        <dbReference type="EMBL" id="BAR72490.1"/>
    </source>
</evidence>
<dbReference type="Gene3D" id="2.60.120.200">
    <property type="match status" value="1"/>
</dbReference>
<dbReference type="Gene3D" id="2.60.120.430">
    <property type="entry name" value="Galactose-binding lectin"/>
    <property type="match status" value="3"/>
</dbReference>
<dbReference type="InterPro" id="IPR000757">
    <property type="entry name" value="Beta-glucanase-like"/>
</dbReference>
<evidence type="ECO:0000256" key="1">
    <source>
        <dbReference type="ARBA" id="ARBA00006865"/>
    </source>
</evidence>
<protein>
    <submittedName>
        <fullName evidence="4">Laminaranase</fullName>
    </submittedName>
</protein>
<dbReference type="AlphaFoldDB" id="A0A0F7R196"/>
<dbReference type="InterPro" id="IPR013320">
    <property type="entry name" value="ConA-like_dom_sf"/>
</dbReference>
<dbReference type="SUPFAM" id="SSF49899">
    <property type="entry name" value="Concanavalin A-like lectins/glucanases"/>
    <property type="match status" value="1"/>
</dbReference>